<evidence type="ECO:0000313" key="7">
    <source>
        <dbReference type="Proteomes" id="UP001162640"/>
    </source>
</evidence>
<dbReference type="PANTHER" id="PTHR19317">
    <property type="entry name" value="PRENYLATED RAB ACCEPTOR 1-RELATED"/>
    <property type="match status" value="1"/>
</dbReference>
<comment type="similarity">
    <text evidence="5">Belongs to the PRA1 family.</text>
</comment>
<keyword evidence="3 5" id="KW-1133">Transmembrane helix</keyword>
<dbReference type="Proteomes" id="UP001162640">
    <property type="component" value="Unassembled WGS sequence"/>
</dbReference>
<gene>
    <name evidence="6" type="ORF">TL16_g02581</name>
</gene>
<evidence type="ECO:0000313" key="6">
    <source>
        <dbReference type="EMBL" id="GMH58317.1"/>
    </source>
</evidence>
<dbReference type="EMBL" id="BLQM01000064">
    <property type="protein sequence ID" value="GMH58317.1"/>
    <property type="molecule type" value="Genomic_DNA"/>
</dbReference>
<sequence>MNNPQLIDEVIISGKQAVVGAINKGRILLHMCRPMNDFLDAKTLKFSLPTSPTTGSLEVSILINRWRTNMNAYKFNYIVSSAGPVVLAALYFWRLLFAFFFSTVFFLASHLSTVVQPEPIVIGQHVVTSRDKLIASSLISAVIFFLLGALTPTILLFALCFVVASIHAMLRSKPPALSAKRQEEAAEVKATKVATAVEEGSLMEEDLNEGG</sequence>
<feature type="transmembrane region" description="Helical" evidence="5">
    <location>
        <begin position="75"/>
        <end position="108"/>
    </location>
</feature>
<organism evidence="6 7">
    <name type="scientific">Triparma laevis f. inornata</name>
    <dbReference type="NCBI Taxonomy" id="1714386"/>
    <lineage>
        <taxon>Eukaryota</taxon>
        <taxon>Sar</taxon>
        <taxon>Stramenopiles</taxon>
        <taxon>Ochrophyta</taxon>
        <taxon>Bolidophyceae</taxon>
        <taxon>Parmales</taxon>
        <taxon>Triparmaceae</taxon>
        <taxon>Triparma</taxon>
    </lineage>
</organism>
<comment type="caution">
    <text evidence="6">The sequence shown here is derived from an EMBL/GenBank/DDBJ whole genome shotgun (WGS) entry which is preliminary data.</text>
</comment>
<dbReference type="GO" id="GO:0005794">
    <property type="term" value="C:Golgi apparatus"/>
    <property type="evidence" value="ECO:0007669"/>
    <property type="project" value="TreeGrafter"/>
</dbReference>
<comment type="subcellular location">
    <subcellularLocation>
        <location evidence="1 5">Membrane</location>
        <topology evidence="1 5">Multi-pass membrane protein</topology>
    </subcellularLocation>
</comment>
<evidence type="ECO:0000256" key="2">
    <source>
        <dbReference type="ARBA" id="ARBA00022692"/>
    </source>
</evidence>
<evidence type="ECO:0000256" key="3">
    <source>
        <dbReference type="ARBA" id="ARBA00022989"/>
    </source>
</evidence>
<reference evidence="7" key="1">
    <citation type="journal article" date="2023" name="Commun. Biol.">
        <title>Genome analysis of Parmales, the sister group of diatoms, reveals the evolutionary specialization of diatoms from phago-mixotrophs to photoautotrophs.</title>
        <authorList>
            <person name="Ban H."/>
            <person name="Sato S."/>
            <person name="Yoshikawa S."/>
            <person name="Yamada K."/>
            <person name="Nakamura Y."/>
            <person name="Ichinomiya M."/>
            <person name="Sato N."/>
            <person name="Blanc-Mathieu R."/>
            <person name="Endo H."/>
            <person name="Kuwata A."/>
            <person name="Ogata H."/>
        </authorList>
    </citation>
    <scope>NUCLEOTIDE SEQUENCE [LARGE SCALE GENOMIC DNA]</scope>
</reference>
<dbReference type="GO" id="GO:0016020">
    <property type="term" value="C:membrane"/>
    <property type="evidence" value="ECO:0007669"/>
    <property type="project" value="UniProtKB-SubCell"/>
</dbReference>
<evidence type="ECO:0000256" key="5">
    <source>
        <dbReference type="RuleBase" id="RU363107"/>
    </source>
</evidence>
<dbReference type="PANTHER" id="PTHR19317:SF0">
    <property type="entry name" value="PRENYLATED RAB ACCEPTOR PROTEIN 1"/>
    <property type="match status" value="1"/>
</dbReference>
<proteinExistence type="inferred from homology"/>
<keyword evidence="2 5" id="KW-0812">Transmembrane</keyword>
<dbReference type="AlphaFoldDB" id="A0A9W6ZPV2"/>
<feature type="transmembrane region" description="Helical" evidence="5">
    <location>
        <begin position="138"/>
        <end position="164"/>
    </location>
</feature>
<keyword evidence="4 5" id="KW-0472">Membrane</keyword>
<dbReference type="InterPro" id="IPR004895">
    <property type="entry name" value="Prenylated_rab_accept_PRA1"/>
</dbReference>
<accession>A0A9W6ZPV2</accession>
<protein>
    <recommendedName>
        <fullName evidence="5">PRA1 family protein</fullName>
    </recommendedName>
</protein>
<name>A0A9W6ZPV2_9STRA</name>
<evidence type="ECO:0000256" key="4">
    <source>
        <dbReference type="ARBA" id="ARBA00023136"/>
    </source>
</evidence>
<evidence type="ECO:0000256" key="1">
    <source>
        <dbReference type="ARBA" id="ARBA00004141"/>
    </source>
</evidence>
<dbReference type="Pfam" id="PF03208">
    <property type="entry name" value="PRA1"/>
    <property type="match status" value="1"/>
</dbReference>